<dbReference type="AlphaFoldDB" id="A0A840E3R2"/>
<reference evidence="2 3" key="1">
    <citation type="submission" date="2020-08" db="EMBL/GenBank/DDBJ databases">
        <title>Genomic Encyclopedia of Type Strains, Phase IV (KMG-IV): sequencing the most valuable type-strain genomes for metagenomic binning, comparative biology and taxonomic classification.</title>
        <authorList>
            <person name="Goeker M."/>
        </authorList>
    </citation>
    <scope>NUCLEOTIDE SEQUENCE [LARGE SCALE GENOMIC DNA]</scope>
    <source>
        <strain evidence="2 3">DSM 105137</strain>
    </source>
</reference>
<name>A0A840E3R2_9BACT</name>
<feature type="transmembrane region" description="Helical" evidence="1">
    <location>
        <begin position="47"/>
        <end position="66"/>
    </location>
</feature>
<keyword evidence="1" id="KW-0812">Transmembrane</keyword>
<feature type="transmembrane region" description="Helical" evidence="1">
    <location>
        <begin position="242"/>
        <end position="262"/>
    </location>
</feature>
<keyword evidence="3" id="KW-1185">Reference proteome</keyword>
<feature type="transmembrane region" description="Helical" evidence="1">
    <location>
        <begin position="175"/>
        <end position="193"/>
    </location>
</feature>
<protein>
    <recommendedName>
        <fullName evidence="4">O-antigen ligase</fullName>
    </recommendedName>
</protein>
<keyword evidence="1" id="KW-0472">Membrane</keyword>
<evidence type="ECO:0000313" key="2">
    <source>
        <dbReference type="EMBL" id="MBB4080224.1"/>
    </source>
</evidence>
<dbReference type="RefSeq" id="WP_183496459.1">
    <property type="nucleotide sequence ID" value="NZ_JACIFF010000007.1"/>
</dbReference>
<feature type="transmembrane region" description="Helical" evidence="1">
    <location>
        <begin position="363"/>
        <end position="388"/>
    </location>
</feature>
<sequence length="405" mass="45599">MNRIETPMGLNNATQLFSWSSYPGMLKAWIVYLGMFPIYYFPSGSPQFADIFMALLLPIGYYTGSFKLTDSFSRVNGIFLAFLGYVTVANFSVFVANFGLETKGLPWFVITMFYGYNYFVFRLAIGLYVRYRHQFIKATLLGVIASVVIAVGLGQFFTEFNDIRGSLTFKTSNQLGYFSLICTTIILLLQKVVDLPRWTVLMLMLSCLYMAAVSISNAALLSITILFGIYFFESGLFSLRRLLGILSTVVIGVVLMLTTSFGQTTIERYQYRLDTSVREEAGVSEFEYRGYDRIFNHPGYLILGAGEGAYNRFDTYIDNHEMHSSIGTIIFCYGIPGTVLFGLLIVSLLSGLKVAVIVYSLPIFAYGVTHMGLRFTVFWIALALFPILRNYSQSYFSVPRSSNNA</sequence>
<evidence type="ECO:0000256" key="1">
    <source>
        <dbReference type="SAM" id="Phobius"/>
    </source>
</evidence>
<evidence type="ECO:0008006" key="4">
    <source>
        <dbReference type="Google" id="ProtNLM"/>
    </source>
</evidence>
<feature type="transmembrane region" description="Helical" evidence="1">
    <location>
        <begin position="330"/>
        <end position="351"/>
    </location>
</feature>
<organism evidence="2 3">
    <name type="scientific">Neolewinella aquimaris</name>
    <dbReference type="NCBI Taxonomy" id="1835722"/>
    <lineage>
        <taxon>Bacteria</taxon>
        <taxon>Pseudomonadati</taxon>
        <taxon>Bacteroidota</taxon>
        <taxon>Saprospiria</taxon>
        <taxon>Saprospirales</taxon>
        <taxon>Lewinellaceae</taxon>
        <taxon>Neolewinella</taxon>
    </lineage>
</organism>
<evidence type="ECO:0000313" key="3">
    <source>
        <dbReference type="Proteomes" id="UP000576209"/>
    </source>
</evidence>
<comment type="caution">
    <text evidence="2">The sequence shown here is derived from an EMBL/GenBank/DDBJ whole genome shotgun (WGS) entry which is preliminary data.</text>
</comment>
<keyword evidence="1" id="KW-1133">Transmembrane helix</keyword>
<feature type="transmembrane region" description="Helical" evidence="1">
    <location>
        <begin position="135"/>
        <end position="155"/>
    </location>
</feature>
<accession>A0A840E3R2</accession>
<gene>
    <name evidence="2" type="ORF">GGR28_002854</name>
</gene>
<dbReference type="Proteomes" id="UP000576209">
    <property type="component" value="Unassembled WGS sequence"/>
</dbReference>
<feature type="transmembrane region" description="Helical" evidence="1">
    <location>
        <begin position="78"/>
        <end position="99"/>
    </location>
</feature>
<feature type="transmembrane region" description="Helical" evidence="1">
    <location>
        <begin position="200"/>
        <end position="230"/>
    </location>
</feature>
<feature type="transmembrane region" description="Helical" evidence="1">
    <location>
        <begin position="21"/>
        <end position="41"/>
    </location>
</feature>
<dbReference type="EMBL" id="JACIFF010000007">
    <property type="protein sequence ID" value="MBB4080224.1"/>
    <property type="molecule type" value="Genomic_DNA"/>
</dbReference>
<proteinExistence type="predicted"/>
<feature type="transmembrane region" description="Helical" evidence="1">
    <location>
        <begin position="105"/>
        <end position="128"/>
    </location>
</feature>